<evidence type="ECO:0000256" key="8">
    <source>
        <dbReference type="SAM" id="SignalP"/>
    </source>
</evidence>
<dbReference type="Proteomes" id="UP000557307">
    <property type="component" value="Unassembled WGS sequence"/>
</dbReference>
<comment type="similarity">
    <text evidence="7">Belongs to the TonB-dependent receptor family.</text>
</comment>
<evidence type="ECO:0000256" key="2">
    <source>
        <dbReference type="ARBA" id="ARBA00022448"/>
    </source>
</evidence>
<dbReference type="AlphaFoldDB" id="A0A840TR87"/>
<evidence type="ECO:0000256" key="3">
    <source>
        <dbReference type="ARBA" id="ARBA00022452"/>
    </source>
</evidence>
<sequence>MKGTIQSLCLVLCLMGAVAYGQGINVSGVVTSASDGSPLPGASVLIKGTTQGVPTDADGRFTLEVPSETSVLVFSMIGMTSQEITVGTQTTINVSLEDDSRTLGEVVVIGYGTATKRDLTGSIVTIKGSELADKPNANPINALQGKVAGLSVVTSGRPGQEPDIRIRGTNSINGVRPLYVVDGILNDNINFVNPADIESVEVLKDPSSLAIFGVRGANGVIAITTKKAKSGQLQVNFNSTVGFKQVVNRMSLTNADQFKELYNEQLQNQGVAPYDYTIWMGNTDWQDQIFQNGLLNYNNVSITGATDKNRFYMGIGYINEEGIIKHEQYNKLTLNINDELRVSNNLKFGFTFNGYRAALPVNKGVGGAIRAVPIAPIMDQASGMYHTLPDFQRAQVYNPLVDVELQKFTAIAREYRAVGSIYGELNFLKNFTFRASLFADYGFNTSRSYQPLVMVYNPQIVGDSKVDSLVRQTSVSQNQSIYPKIQQDYLLTYAKRFGDHDLTVLGGVTTYFRGFEGTGSSIQQGSSFPIPNNPRFWYTDNVGDASTRLGSGSAWESATLSYLGRVLYNYQGKYLVNASFRRDGSSAFLGSGRWQNFGAVGLGWVLSEEDFFKEQSIFDFFKVKGSWGVLGNQNIDDRYRYPAYPTLTAANSGVFGNNVVAALQNEYIADPNLHWETVHAMEGGVEFNMLKNRLQVEANYYNKLTKDILVIVPGIAGTAPGLSNLGEVSNNGIELSATWNQDVTNDFSYTLSGNLTTMNNKVRKLSTTGYQIISGASRTTEGYPIGYFWGYVADGIYQSEAEIVRSPSSSIGEVFPGDIKYRDVNGDGFITEADRTLIGNPTPDLMYGASASARYKGFDLGVELTGVYGNEIFRDWNRSTFAQFNYQTERLDRWNGPGTSNWEPILNTSRPNNYQISSYWIEDGSFFRIRNVQLGYNFSQEALKRLRMKSLRLFVNAQNLATFTNSTGFTPEIGGSATSFGVDGGTYPVPAIYTFGVNLNF</sequence>
<dbReference type="Pfam" id="PF13715">
    <property type="entry name" value="CarbopepD_reg_2"/>
    <property type="match status" value="1"/>
</dbReference>
<dbReference type="GO" id="GO:0009279">
    <property type="term" value="C:cell outer membrane"/>
    <property type="evidence" value="ECO:0007669"/>
    <property type="project" value="UniProtKB-SubCell"/>
</dbReference>
<dbReference type="EMBL" id="JACHGF010000001">
    <property type="protein sequence ID" value="MBB5282550.1"/>
    <property type="molecule type" value="Genomic_DNA"/>
</dbReference>
<dbReference type="Pfam" id="PF07715">
    <property type="entry name" value="Plug"/>
    <property type="match status" value="1"/>
</dbReference>
<comment type="caution">
    <text evidence="10">The sequence shown here is derived from an EMBL/GenBank/DDBJ whole genome shotgun (WGS) entry which is preliminary data.</text>
</comment>
<evidence type="ECO:0000256" key="6">
    <source>
        <dbReference type="ARBA" id="ARBA00023237"/>
    </source>
</evidence>
<keyword evidence="11" id="KW-1185">Reference proteome</keyword>
<evidence type="ECO:0000313" key="10">
    <source>
        <dbReference type="EMBL" id="MBB5282550.1"/>
    </source>
</evidence>
<dbReference type="SUPFAM" id="SSF56935">
    <property type="entry name" value="Porins"/>
    <property type="match status" value="1"/>
</dbReference>
<feature type="chain" id="PRO_5032561689" evidence="8">
    <location>
        <begin position="22"/>
        <end position="1001"/>
    </location>
</feature>
<dbReference type="Gene3D" id="2.170.130.10">
    <property type="entry name" value="TonB-dependent receptor, plug domain"/>
    <property type="match status" value="1"/>
</dbReference>
<keyword evidence="8" id="KW-0732">Signal</keyword>
<dbReference type="RefSeq" id="WP_184170866.1">
    <property type="nucleotide sequence ID" value="NZ_JACHGF010000001.1"/>
</dbReference>
<keyword evidence="2 7" id="KW-0813">Transport</keyword>
<evidence type="ECO:0000313" key="11">
    <source>
        <dbReference type="Proteomes" id="UP000557307"/>
    </source>
</evidence>
<keyword evidence="3 7" id="KW-1134">Transmembrane beta strand</keyword>
<dbReference type="InterPro" id="IPR008969">
    <property type="entry name" value="CarboxyPept-like_regulatory"/>
</dbReference>
<keyword evidence="5 7" id="KW-0472">Membrane</keyword>
<feature type="domain" description="TonB-dependent receptor plug" evidence="9">
    <location>
        <begin position="116"/>
        <end position="220"/>
    </location>
</feature>
<evidence type="ECO:0000256" key="7">
    <source>
        <dbReference type="PROSITE-ProRule" id="PRU01360"/>
    </source>
</evidence>
<gene>
    <name evidence="10" type="ORF">HNQ92_000671</name>
</gene>
<dbReference type="Gene3D" id="2.60.40.1120">
    <property type="entry name" value="Carboxypeptidase-like, regulatory domain"/>
    <property type="match status" value="1"/>
</dbReference>
<dbReference type="InterPro" id="IPR012910">
    <property type="entry name" value="Plug_dom"/>
</dbReference>
<proteinExistence type="inferred from homology"/>
<dbReference type="NCBIfam" id="TIGR04056">
    <property type="entry name" value="OMP_RagA_SusC"/>
    <property type="match status" value="1"/>
</dbReference>
<keyword evidence="6 7" id="KW-0998">Cell outer membrane</keyword>
<evidence type="ECO:0000259" key="9">
    <source>
        <dbReference type="Pfam" id="PF07715"/>
    </source>
</evidence>
<dbReference type="InterPro" id="IPR023996">
    <property type="entry name" value="TonB-dep_OMP_SusC/RagA"/>
</dbReference>
<dbReference type="PROSITE" id="PS52016">
    <property type="entry name" value="TONB_DEPENDENT_REC_3"/>
    <property type="match status" value="1"/>
</dbReference>
<dbReference type="NCBIfam" id="TIGR04057">
    <property type="entry name" value="SusC_RagA_signa"/>
    <property type="match status" value="1"/>
</dbReference>
<evidence type="ECO:0000256" key="1">
    <source>
        <dbReference type="ARBA" id="ARBA00004571"/>
    </source>
</evidence>
<reference evidence="10 11" key="1">
    <citation type="submission" date="2020-08" db="EMBL/GenBank/DDBJ databases">
        <title>Genomic Encyclopedia of Type Strains, Phase IV (KMG-IV): sequencing the most valuable type-strain genomes for metagenomic binning, comparative biology and taxonomic classification.</title>
        <authorList>
            <person name="Goeker M."/>
        </authorList>
    </citation>
    <scope>NUCLEOTIDE SEQUENCE [LARGE SCALE GENOMIC DNA]</scope>
    <source>
        <strain evidence="10 11">DSM 105074</strain>
    </source>
</reference>
<evidence type="ECO:0000256" key="5">
    <source>
        <dbReference type="ARBA" id="ARBA00023136"/>
    </source>
</evidence>
<dbReference type="InterPro" id="IPR039426">
    <property type="entry name" value="TonB-dep_rcpt-like"/>
</dbReference>
<dbReference type="InterPro" id="IPR036942">
    <property type="entry name" value="Beta-barrel_TonB_sf"/>
</dbReference>
<name>A0A840TR87_9BACT</name>
<evidence type="ECO:0000256" key="4">
    <source>
        <dbReference type="ARBA" id="ARBA00022692"/>
    </source>
</evidence>
<feature type="signal peptide" evidence="8">
    <location>
        <begin position="1"/>
        <end position="21"/>
    </location>
</feature>
<organism evidence="10 11">
    <name type="scientific">Rhabdobacter roseus</name>
    <dbReference type="NCBI Taxonomy" id="1655419"/>
    <lineage>
        <taxon>Bacteria</taxon>
        <taxon>Pseudomonadati</taxon>
        <taxon>Bacteroidota</taxon>
        <taxon>Cytophagia</taxon>
        <taxon>Cytophagales</taxon>
        <taxon>Cytophagaceae</taxon>
        <taxon>Rhabdobacter</taxon>
    </lineage>
</organism>
<accession>A0A840TR87</accession>
<protein>
    <submittedName>
        <fullName evidence="10">TonB-linked SusC/RagA family outer membrane protein</fullName>
    </submittedName>
</protein>
<dbReference type="SUPFAM" id="SSF49464">
    <property type="entry name" value="Carboxypeptidase regulatory domain-like"/>
    <property type="match status" value="1"/>
</dbReference>
<keyword evidence="4 7" id="KW-0812">Transmembrane</keyword>
<dbReference type="Gene3D" id="2.40.170.20">
    <property type="entry name" value="TonB-dependent receptor, beta-barrel domain"/>
    <property type="match status" value="1"/>
</dbReference>
<comment type="subcellular location">
    <subcellularLocation>
        <location evidence="1 7">Cell outer membrane</location>
        <topology evidence="1 7">Multi-pass membrane protein</topology>
    </subcellularLocation>
</comment>
<dbReference type="InterPro" id="IPR037066">
    <property type="entry name" value="Plug_dom_sf"/>
</dbReference>
<dbReference type="InterPro" id="IPR023997">
    <property type="entry name" value="TonB-dep_OMP_SusC/RagA_CS"/>
</dbReference>